<evidence type="ECO:0000256" key="3">
    <source>
        <dbReference type="ARBA" id="ARBA00022448"/>
    </source>
</evidence>
<evidence type="ECO:0000313" key="6">
    <source>
        <dbReference type="EMBL" id="PSL37519.1"/>
    </source>
</evidence>
<dbReference type="CDD" id="cd13585">
    <property type="entry name" value="PBP2_TMBP_like"/>
    <property type="match status" value="1"/>
</dbReference>
<dbReference type="Proteomes" id="UP000268291">
    <property type="component" value="Unassembled WGS sequence"/>
</dbReference>
<evidence type="ECO:0000313" key="8">
    <source>
        <dbReference type="Proteomes" id="UP000241203"/>
    </source>
</evidence>
<gene>
    <name evidence="6" type="ORF">CLV49_1126</name>
    <name evidence="7" type="ORF">ELQ93_14665</name>
</gene>
<evidence type="ECO:0000313" key="9">
    <source>
        <dbReference type="Proteomes" id="UP000268291"/>
    </source>
</evidence>
<dbReference type="PANTHER" id="PTHR43649">
    <property type="entry name" value="ARABINOSE-BINDING PROTEIN-RELATED"/>
    <property type="match status" value="1"/>
</dbReference>
<sequence length="413" mass="42847">MKRRSLGLVAAAAVLVLPLAACSSGGSSGTDADGNTTINWSVWAGSEVETAAWQHLADMVHEEDPTITVKLTTAAWPDYWTKLPTTLAGADAPCIAGLQMARVQQFANYFVPLDDELDAAGIDTADFDSSIITALQADGKQLAIPYDLGPYMVFYDKDAFAAAGLDEPVDGWTIDEFETAAKALTSGGKYGFAATNAIDAMNQWGPTIGGDQAATEDGKLNLTSAGQEKTMEWYASLVSEQGVAAELATDSSDGSQFLSGNAAMYVTGPWDMINVKDQAKFDVGVVTLPVGDAGPGTAVGGSGFGITTKCSTPDVAAKALAIITGKDAQDYLGTQGRAFPARTAEQSTWYASAVDGAQETLESALETGQPYLSTPTWTQDGLSFSQGAISVINGQSDAKSFLESVQSSSGSAG</sequence>
<feature type="signal peptide" evidence="5">
    <location>
        <begin position="1"/>
        <end position="23"/>
    </location>
</feature>
<dbReference type="RefSeq" id="WP_127054478.1">
    <property type="nucleotide sequence ID" value="NZ_PYAU01000001.1"/>
</dbReference>
<evidence type="ECO:0000256" key="2">
    <source>
        <dbReference type="ARBA" id="ARBA00008520"/>
    </source>
</evidence>
<reference evidence="6 8" key="1">
    <citation type="submission" date="2018-03" db="EMBL/GenBank/DDBJ databases">
        <title>Genomic Encyclopedia of Archaeal and Bacterial Type Strains, Phase II (KMG-II): from individual species to whole genera.</title>
        <authorList>
            <person name="Goeker M."/>
        </authorList>
    </citation>
    <scope>NUCLEOTIDE SEQUENCE [LARGE SCALE GENOMIC DNA]</scope>
    <source>
        <strain evidence="6 8">DSM 21548</strain>
    </source>
</reference>
<dbReference type="Proteomes" id="UP000241203">
    <property type="component" value="Unassembled WGS sequence"/>
</dbReference>
<reference evidence="7 9" key="2">
    <citation type="submission" date="2018-12" db="EMBL/GenBank/DDBJ databases">
        <authorList>
            <person name="hu s."/>
            <person name="Xu Y."/>
            <person name="Xu B."/>
            <person name="Li F."/>
        </authorList>
    </citation>
    <scope>NUCLEOTIDE SEQUENCE [LARGE SCALE GENOMIC DNA]</scope>
    <source>
        <strain evidence="7 9">KSW2-17</strain>
    </source>
</reference>
<evidence type="ECO:0000256" key="1">
    <source>
        <dbReference type="ARBA" id="ARBA00004196"/>
    </source>
</evidence>
<evidence type="ECO:0000313" key="7">
    <source>
        <dbReference type="EMBL" id="RUQ84820.1"/>
    </source>
</evidence>
<keyword evidence="4 5" id="KW-0732">Signal</keyword>
<evidence type="ECO:0000256" key="4">
    <source>
        <dbReference type="ARBA" id="ARBA00022729"/>
    </source>
</evidence>
<name>A0A2P8GU81_9MICO</name>
<dbReference type="InterPro" id="IPR006059">
    <property type="entry name" value="SBP"/>
</dbReference>
<dbReference type="Pfam" id="PF13416">
    <property type="entry name" value="SBP_bac_8"/>
    <property type="match status" value="1"/>
</dbReference>
<dbReference type="InterPro" id="IPR050490">
    <property type="entry name" value="Bact_solute-bd_prot1"/>
</dbReference>
<dbReference type="GO" id="GO:0030313">
    <property type="term" value="C:cell envelope"/>
    <property type="evidence" value="ECO:0007669"/>
    <property type="project" value="UniProtKB-SubCell"/>
</dbReference>
<evidence type="ECO:0000256" key="5">
    <source>
        <dbReference type="SAM" id="SignalP"/>
    </source>
</evidence>
<keyword evidence="3" id="KW-0813">Transport</keyword>
<keyword evidence="9" id="KW-1185">Reference proteome</keyword>
<comment type="caution">
    <text evidence="6">The sequence shown here is derived from an EMBL/GenBank/DDBJ whole genome shotgun (WGS) entry which is preliminary data.</text>
</comment>
<dbReference type="AlphaFoldDB" id="A0A2P8GU81"/>
<comment type="subcellular location">
    <subcellularLocation>
        <location evidence="1">Cell envelope</location>
    </subcellularLocation>
</comment>
<dbReference type="SUPFAM" id="SSF53850">
    <property type="entry name" value="Periplasmic binding protein-like II"/>
    <property type="match status" value="1"/>
</dbReference>
<comment type="similarity">
    <text evidence="2">Belongs to the bacterial solute-binding protein 1 family.</text>
</comment>
<protein>
    <submittedName>
        <fullName evidence="6">Carbohydrate ABC transporter substrate-binding protein (CUT1 family)</fullName>
    </submittedName>
    <submittedName>
        <fullName evidence="7">Sugar ABC transporter substrate-binding protein</fullName>
    </submittedName>
</protein>
<dbReference type="EMBL" id="PYAU01000001">
    <property type="protein sequence ID" value="PSL37519.1"/>
    <property type="molecule type" value="Genomic_DNA"/>
</dbReference>
<dbReference type="OrthoDB" id="1650177at2"/>
<dbReference type="PANTHER" id="PTHR43649:SF31">
    <property type="entry name" value="SN-GLYCEROL-3-PHOSPHATE-BINDING PERIPLASMIC PROTEIN UGPB"/>
    <property type="match status" value="1"/>
</dbReference>
<feature type="chain" id="PRO_5038995608" evidence="5">
    <location>
        <begin position="24"/>
        <end position="413"/>
    </location>
</feature>
<accession>A0A2P8GU81</accession>
<dbReference type="Gene3D" id="3.40.190.10">
    <property type="entry name" value="Periplasmic binding protein-like II"/>
    <property type="match status" value="1"/>
</dbReference>
<dbReference type="EMBL" id="RZGY01000002">
    <property type="protein sequence ID" value="RUQ84820.1"/>
    <property type="molecule type" value="Genomic_DNA"/>
</dbReference>
<organism evidence="6 8">
    <name type="scientific">Labedella gwakjiensis</name>
    <dbReference type="NCBI Taxonomy" id="390269"/>
    <lineage>
        <taxon>Bacteria</taxon>
        <taxon>Bacillati</taxon>
        <taxon>Actinomycetota</taxon>
        <taxon>Actinomycetes</taxon>
        <taxon>Micrococcales</taxon>
        <taxon>Microbacteriaceae</taxon>
        <taxon>Labedella</taxon>
    </lineage>
</organism>
<proteinExistence type="inferred from homology"/>